<feature type="region of interest" description="Disordered" evidence="1">
    <location>
        <begin position="1"/>
        <end position="41"/>
    </location>
</feature>
<organism evidence="2 3">
    <name type="scientific">Discostella pseudostelligera</name>
    <dbReference type="NCBI Taxonomy" id="259834"/>
    <lineage>
        <taxon>Eukaryota</taxon>
        <taxon>Sar</taxon>
        <taxon>Stramenopiles</taxon>
        <taxon>Ochrophyta</taxon>
        <taxon>Bacillariophyta</taxon>
        <taxon>Coscinodiscophyceae</taxon>
        <taxon>Thalassiosirophycidae</taxon>
        <taxon>Stephanodiscales</taxon>
        <taxon>Stephanodiscaceae</taxon>
        <taxon>Discostella</taxon>
    </lineage>
</organism>
<protein>
    <submittedName>
        <fullName evidence="2">Uncharacterized protein</fullName>
    </submittedName>
</protein>
<feature type="compositionally biased region" description="Polar residues" evidence="1">
    <location>
        <begin position="667"/>
        <end position="676"/>
    </location>
</feature>
<dbReference type="PANTHER" id="PTHR13153">
    <property type="entry name" value="CGTHBA PROTEIN -14 GENE PROTEIN"/>
    <property type="match status" value="1"/>
</dbReference>
<keyword evidence="3" id="KW-1185">Reference proteome</keyword>
<gene>
    <name evidence="2" type="ORF">ACHAWU_006540</name>
</gene>
<proteinExistence type="predicted"/>
<feature type="compositionally biased region" description="Polar residues" evidence="1">
    <location>
        <begin position="99"/>
        <end position="108"/>
    </location>
</feature>
<feature type="compositionally biased region" description="Basic and acidic residues" evidence="1">
    <location>
        <begin position="82"/>
        <end position="96"/>
    </location>
</feature>
<dbReference type="AlphaFoldDB" id="A0ABD3MBM8"/>
<dbReference type="Proteomes" id="UP001530293">
    <property type="component" value="Unassembled WGS sequence"/>
</dbReference>
<dbReference type="PANTHER" id="PTHR13153:SF5">
    <property type="entry name" value="GATOR COMPLEX PROTEIN NPRL3"/>
    <property type="match status" value="1"/>
</dbReference>
<evidence type="ECO:0000313" key="3">
    <source>
        <dbReference type="Proteomes" id="UP001530293"/>
    </source>
</evidence>
<evidence type="ECO:0000256" key="1">
    <source>
        <dbReference type="SAM" id="MobiDB-lite"/>
    </source>
</evidence>
<dbReference type="EMBL" id="JALLBG020000149">
    <property type="protein sequence ID" value="KAL3761510.1"/>
    <property type="molecule type" value="Genomic_DNA"/>
</dbReference>
<sequence>MMMKMTMADKGNDRTIPARRASSPARGEDNDSSSEEVSSSHQLGVLGIGLIMEEVGKGARLVFRYPASPPPYFLPIPPSSEDGIKDPIDNVNEHHNLRGNKSPNTSPTKKGEHNTTSSSTSDSTHGTSGSIDLFFDLTARVFSKLFRPKRPLCGQPLTLNVSGTTFCCRAELFDSQPSTIGEGSNHPLVLFSVVVALAPLASSVATETQPSHNLMQQPLVSSNVDRTNACQSDDTFSTIQCVHRNLARLCRVFKREEFRCRYVSRQCNMLLQIRKEYEARVGQDNASYSSGSDNVVGATNSSAAGVDVNPKISDTSGPSSSIEKRTSIPPSTTTNVNVKDSTNTKVGNATSRPELTRAQRREHAQTLIEIMLAASPPNHNNNPTQDDFDGKDQHGNLARELASVFHLLSSPSPSILSNATSHEGVVYINRHIAVPLDSVNYHFVVSSHSSSSSIKHQPKQQHCIQPYHTLLFPTSSPSEVLESLLDETMNGNEMTTSSSITQCLRRILPHIQPNKSIHEIAWESAIALPHVMAAASWLVRTGLCMAAMPVLRKNRYVCADGVVARMATMALPFWQTFGVRSRNCMFFWGDSATNRSIPQNEDVDDARQGKTTRIGTSGAPHLFVLVSALTTKLNDRSDTERSGNRSALPTLGEAIHSLSGYDEPSPEVSTQFSRSDSQQHGEIRQHNTTTNGAYYDCAATEEIIYSMAVWLIANNIIVQVNEYLVPGEVTTEFANDGDSIQSVSEKSLYQELYQGGYLDGTKPIPAICYELGVDQVRIDKFILWGQTARRLNVVFRS</sequence>
<feature type="region of interest" description="Disordered" evidence="1">
    <location>
        <begin position="299"/>
        <end position="357"/>
    </location>
</feature>
<feature type="region of interest" description="Disordered" evidence="1">
    <location>
        <begin position="74"/>
        <end position="127"/>
    </location>
</feature>
<feature type="region of interest" description="Disordered" evidence="1">
    <location>
        <begin position="659"/>
        <end position="687"/>
    </location>
</feature>
<accession>A0ABD3MBM8</accession>
<name>A0ABD3MBM8_9STRA</name>
<feature type="compositionally biased region" description="Polar residues" evidence="1">
    <location>
        <begin position="328"/>
        <end position="353"/>
    </location>
</feature>
<evidence type="ECO:0000313" key="2">
    <source>
        <dbReference type="EMBL" id="KAL3761510.1"/>
    </source>
</evidence>
<comment type="caution">
    <text evidence="2">The sequence shown here is derived from an EMBL/GenBank/DDBJ whole genome shotgun (WGS) entry which is preliminary data.</text>
</comment>
<feature type="compositionally biased region" description="Polar residues" evidence="1">
    <location>
        <begin position="312"/>
        <end position="321"/>
    </location>
</feature>
<feature type="compositionally biased region" description="Low complexity" evidence="1">
    <location>
        <begin position="115"/>
        <end position="127"/>
    </location>
</feature>
<reference evidence="2 3" key="1">
    <citation type="submission" date="2024-10" db="EMBL/GenBank/DDBJ databases">
        <title>Updated reference genomes for cyclostephanoid diatoms.</title>
        <authorList>
            <person name="Roberts W.R."/>
            <person name="Alverson A.J."/>
        </authorList>
    </citation>
    <scope>NUCLEOTIDE SEQUENCE [LARGE SCALE GENOMIC DNA]</scope>
    <source>
        <strain evidence="2 3">AJA232-27</strain>
    </source>
</reference>
<dbReference type="InterPro" id="IPR005365">
    <property type="entry name" value="Npr3"/>
</dbReference>